<keyword evidence="13" id="KW-1185">Reference proteome</keyword>
<dbReference type="AlphaFoldDB" id="A0AAP2D5S4"/>
<dbReference type="InterPro" id="IPR005467">
    <property type="entry name" value="His_kinase_dom"/>
</dbReference>
<feature type="domain" description="Histidine kinase" evidence="11">
    <location>
        <begin position="570"/>
        <end position="763"/>
    </location>
</feature>
<gene>
    <name evidence="12" type="ORF">KK078_03595</name>
</gene>
<keyword evidence="4" id="KW-0808">Transferase</keyword>
<evidence type="ECO:0000256" key="2">
    <source>
        <dbReference type="ARBA" id="ARBA00012438"/>
    </source>
</evidence>
<proteinExistence type="predicted"/>
<keyword evidence="8" id="KW-0802">TPR repeat</keyword>
<feature type="transmembrane region" description="Helical" evidence="10">
    <location>
        <begin position="514"/>
        <end position="535"/>
    </location>
</feature>
<dbReference type="Gene3D" id="3.30.565.10">
    <property type="entry name" value="Histidine kinase-like ATPase, C-terminal domain"/>
    <property type="match status" value="1"/>
</dbReference>
<dbReference type="Pfam" id="PF02518">
    <property type="entry name" value="HATPase_c"/>
    <property type="match status" value="1"/>
</dbReference>
<keyword evidence="10" id="KW-1133">Transmembrane helix</keyword>
<name>A0AAP2D5S4_9BACT</name>
<dbReference type="RefSeq" id="WP_254088871.1">
    <property type="nucleotide sequence ID" value="NZ_JAHESC010000003.1"/>
</dbReference>
<feature type="repeat" description="TPR" evidence="8">
    <location>
        <begin position="259"/>
        <end position="292"/>
    </location>
</feature>
<protein>
    <recommendedName>
        <fullName evidence="2">histidine kinase</fullName>
        <ecNumber evidence="2">2.7.13.3</ecNumber>
    </recommendedName>
</protein>
<dbReference type="Gene3D" id="1.25.40.10">
    <property type="entry name" value="Tetratricopeptide repeat domain"/>
    <property type="match status" value="2"/>
</dbReference>
<dbReference type="InterPro" id="IPR019734">
    <property type="entry name" value="TPR_rpt"/>
</dbReference>
<evidence type="ECO:0000256" key="9">
    <source>
        <dbReference type="SAM" id="Coils"/>
    </source>
</evidence>
<evidence type="ECO:0000256" key="1">
    <source>
        <dbReference type="ARBA" id="ARBA00000085"/>
    </source>
</evidence>
<dbReference type="InterPro" id="IPR011990">
    <property type="entry name" value="TPR-like_helical_dom_sf"/>
</dbReference>
<accession>A0AAP2D5S4</accession>
<feature type="coiled-coil region" evidence="9">
    <location>
        <begin position="468"/>
        <end position="511"/>
    </location>
</feature>
<dbReference type="InterPro" id="IPR011495">
    <property type="entry name" value="Sig_transdc_His_kin_sub2_dim/P"/>
</dbReference>
<evidence type="ECO:0000313" key="13">
    <source>
        <dbReference type="Proteomes" id="UP001319180"/>
    </source>
</evidence>
<dbReference type="GO" id="GO:0005524">
    <property type="term" value="F:ATP binding"/>
    <property type="evidence" value="ECO:0007669"/>
    <property type="project" value="UniProtKB-KW"/>
</dbReference>
<dbReference type="InterPro" id="IPR036890">
    <property type="entry name" value="HATPase_C_sf"/>
</dbReference>
<evidence type="ECO:0000256" key="5">
    <source>
        <dbReference type="ARBA" id="ARBA00022741"/>
    </source>
</evidence>
<keyword evidence="3" id="KW-0597">Phosphoprotein</keyword>
<evidence type="ECO:0000256" key="10">
    <source>
        <dbReference type="SAM" id="Phobius"/>
    </source>
</evidence>
<evidence type="ECO:0000256" key="6">
    <source>
        <dbReference type="ARBA" id="ARBA00022777"/>
    </source>
</evidence>
<evidence type="ECO:0000259" key="11">
    <source>
        <dbReference type="PROSITE" id="PS50109"/>
    </source>
</evidence>
<dbReference type="PANTHER" id="PTHR41523">
    <property type="entry name" value="TWO-COMPONENT SYSTEM SENSOR PROTEIN"/>
    <property type="match status" value="1"/>
</dbReference>
<dbReference type="SUPFAM" id="SSF48452">
    <property type="entry name" value="TPR-like"/>
    <property type="match status" value="2"/>
</dbReference>
<dbReference type="GO" id="GO:0004673">
    <property type="term" value="F:protein histidine kinase activity"/>
    <property type="evidence" value="ECO:0007669"/>
    <property type="project" value="UniProtKB-EC"/>
</dbReference>
<evidence type="ECO:0000256" key="4">
    <source>
        <dbReference type="ARBA" id="ARBA00022679"/>
    </source>
</evidence>
<keyword evidence="7" id="KW-0067">ATP-binding</keyword>
<dbReference type="Gene3D" id="3.30.450.20">
    <property type="entry name" value="PAS domain"/>
    <property type="match status" value="1"/>
</dbReference>
<dbReference type="Pfam" id="PF13181">
    <property type="entry name" value="TPR_8"/>
    <property type="match status" value="2"/>
</dbReference>
<dbReference type="SUPFAM" id="SSF55874">
    <property type="entry name" value="ATPase domain of HSP90 chaperone/DNA topoisomerase II/histidine kinase"/>
    <property type="match status" value="1"/>
</dbReference>
<evidence type="ECO:0000256" key="3">
    <source>
        <dbReference type="ARBA" id="ARBA00022553"/>
    </source>
</evidence>
<evidence type="ECO:0000256" key="8">
    <source>
        <dbReference type="PROSITE-ProRule" id="PRU00339"/>
    </source>
</evidence>
<evidence type="ECO:0000256" key="7">
    <source>
        <dbReference type="ARBA" id="ARBA00022840"/>
    </source>
</evidence>
<dbReference type="EMBL" id="JAHESC010000003">
    <property type="protein sequence ID" value="MBT1685622.1"/>
    <property type="molecule type" value="Genomic_DNA"/>
</dbReference>
<dbReference type="SMART" id="SM00387">
    <property type="entry name" value="HATPase_c"/>
    <property type="match status" value="1"/>
</dbReference>
<dbReference type="PANTHER" id="PTHR41523:SF8">
    <property type="entry name" value="ETHYLENE RESPONSE SENSOR PROTEIN"/>
    <property type="match status" value="1"/>
</dbReference>
<dbReference type="Pfam" id="PF07568">
    <property type="entry name" value="HisKA_2"/>
    <property type="match status" value="1"/>
</dbReference>
<keyword evidence="9" id="KW-0175">Coiled coil</keyword>
<comment type="caution">
    <text evidence="12">The sequence shown here is derived from an EMBL/GenBank/DDBJ whole genome shotgun (WGS) entry which is preliminary data.</text>
</comment>
<dbReference type="PROSITE" id="PS50005">
    <property type="entry name" value="TPR"/>
    <property type="match status" value="2"/>
</dbReference>
<feature type="repeat" description="TPR" evidence="8">
    <location>
        <begin position="99"/>
        <end position="132"/>
    </location>
</feature>
<keyword evidence="5" id="KW-0547">Nucleotide-binding</keyword>
<evidence type="ECO:0000313" key="12">
    <source>
        <dbReference type="EMBL" id="MBT1685622.1"/>
    </source>
</evidence>
<dbReference type="InterPro" id="IPR003594">
    <property type="entry name" value="HATPase_dom"/>
</dbReference>
<keyword evidence="10" id="KW-0472">Membrane</keyword>
<dbReference type="PROSITE" id="PS50109">
    <property type="entry name" value="HIS_KIN"/>
    <property type="match status" value="1"/>
</dbReference>
<comment type="catalytic activity">
    <reaction evidence="1">
        <text>ATP + protein L-histidine = ADP + protein N-phospho-L-histidine.</text>
        <dbReference type="EC" id="2.7.13.3"/>
    </reaction>
</comment>
<sequence>MKCLCQSERYFLAGVFFVTTLVCCHAQVPENNKNPRKLLALIQQSKPDTGRIKLLLTLSKYYFDTEWNYRNKVKVDSALVYLVQAKSLSDSLRAFGLGQETLTQMGYYYFRCDNARQAEECFRQVIDLYRKAGDKEGEAQAWINFGMRSPLIDSTLQTIIGRFENALCIYRASNDKIKEGSVIIQIAYKHVRQGNLTLAENEAMQVLNLQKGNGPKELQYTYDLLAQISALRGNYNIAIRYELEAIKSMERIGDYRFEDSFYNALGEFYRELGEVEKSIQWFLKSLEILKRNSTPTGRFDRPGVVAVEDRNALYSLVRRIVQGLIRQHKPREAFAFLTRTTEEYPPDTDFARQLQTGSMGDCHQAMARYSTAEGFYREAIALEIATGQIDELRKEYYNISTLYIAWGKYSNAADHLDKLMAMPEGVISLCMLGDIHGMLFKIDSASGDYVNAMKHYQRHKAINDSIFTEKKSKQIQELQIQYETAQKEKDIQLLRNQARLHQNEIQQAILAKNLTFGGIALLLVIVGLLYHSYCVKQRSNQQLRAQQREINQKNYSLRNLVDEKEWLLKEVHHRVKNNLATIMSLLNSQSAYLNNGEALSAIRDSQHRVQAMSLIHQKLYQSENVAAIDMAFYIHELVEYLRDSFNTRHRIRFETKVEPVELTIAQAVPLGLILNEAITNAIKYAFPENRNGVITISLKQETDDRFSLAIADNGIGLPPDFDGVNRSSLGMSLMQGLSDDIGARFEIRNAGGTVIAIRFVSEQSLHHS</sequence>
<dbReference type="SMART" id="SM00028">
    <property type="entry name" value="TPR"/>
    <property type="match status" value="4"/>
</dbReference>
<dbReference type="Proteomes" id="UP001319180">
    <property type="component" value="Unassembled WGS sequence"/>
</dbReference>
<keyword evidence="6 12" id="KW-0418">Kinase</keyword>
<dbReference type="EC" id="2.7.13.3" evidence="2"/>
<organism evidence="12 13">
    <name type="scientific">Dawidia soli</name>
    <dbReference type="NCBI Taxonomy" id="2782352"/>
    <lineage>
        <taxon>Bacteria</taxon>
        <taxon>Pseudomonadati</taxon>
        <taxon>Bacteroidota</taxon>
        <taxon>Cytophagia</taxon>
        <taxon>Cytophagales</taxon>
        <taxon>Chryseotaleaceae</taxon>
        <taxon>Dawidia</taxon>
    </lineage>
</organism>
<keyword evidence="10" id="KW-0812">Transmembrane</keyword>
<reference evidence="12 13" key="1">
    <citation type="submission" date="2021-05" db="EMBL/GenBank/DDBJ databases">
        <title>A Polyphasic approach of four new species of the genus Ohtaekwangia: Ohtaekwangia histidinii sp. nov., Ohtaekwangia cretensis sp. nov., Ohtaekwangia indiensis sp. nov., Ohtaekwangia reichenbachii sp. nov. from diverse environment.</title>
        <authorList>
            <person name="Octaviana S."/>
        </authorList>
    </citation>
    <scope>NUCLEOTIDE SEQUENCE [LARGE SCALE GENOMIC DNA]</scope>
    <source>
        <strain evidence="12 13">PWU37</strain>
    </source>
</reference>